<dbReference type="Proteomes" id="UP000239434">
    <property type="component" value="Unassembled WGS sequence"/>
</dbReference>
<keyword evidence="2" id="KW-1185">Reference proteome</keyword>
<dbReference type="InterPro" id="IPR005590">
    <property type="entry name" value="DUF333"/>
</dbReference>
<organism evidence="1 2">
    <name type="scientific">Phyllobacterium phragmitis</name>
    <dbReference type="NCBI Taxonomy" id="2670329"/>
    <lineage>
        <taxon>Bacteria</taxon>
        <taxon>Pseudomonadati</taxon>
        <taxon>Pseudomonadota</taxon>
        <taxon>Alphaproteobacteria</taxon>
        <taxon>Hyphomicrobiales</taxon>
        <taxon>Phyllobacteriaceae</taxon>
        <taxon>Phyllobacterium</taxon>
    </lineage>
</organism>
<accession>A0A2S9IWD3</accession>
<dbReference type="PANTHER" id="PTHR38008">
    <property type="entry name" value="HEMOLYSIN-RELATED"/>
    <property type="match status" value="1"/>
</dbReference>
<evidence type="ECO:0000313" key="2">
    <source>
        <dbReference type="Proteomes" id="UP000239434"/>
    </source>
</evidence>
<evidence type="ECO:0000313" key="1">
    <source>
        <dbReference type="EMBL" id="PRD44827.1"/>
    </source>
</evidence>
<gene>
    <name evidence="1" type="ORF">C5748_05440</name>
</gene>
<dbReference type="Pfam" id="PF03891">
    <property type="entry name" value="DUF333"/>
    <property type="match status" value="1"/>
</dbReference>
<dbReference type="EMBL" id="PVBR01000003">
    <property type="protein sequence ID" value="PRD44827.1"/>
    <property type="molecule type" value="Genomic_DNA"/>
</dbReference>
<dbReference type="PANTHER" id="PTHR38008:SF2">
    <property type="entry name" value="HEMOLYSIN"/>
    <property type="match status" value="1"/>
</dbReference>
<dbReference type="RefSeq" id="WP_105740908.1">
    <property type="nucleotide sequence ID" value="NZ_PVBR01000003.1"/>
</dbReference>
<comment type="caution">
    <text evidence="1">The sequence shown here is derived from an EMBL/GenBank/DDBJ whole genome shotgun (WGS) entry which is preliminary data.</text>
</comment>
<name>A0A2S9IWD3_9HYPH</name>
<protein>
    <submittedName>
        <fullName evidence="1">DUF333 domain-containing protein</fullName>
    </submittedName>
</protein>
<dbReference type="AlphaFoldDB" id="A0A2S9IWD3"/>
<sequence>MQRILWMVALLNVAGCTSPKDEPAGMPNPASAYCVSIGGRLEIRQEAKGQAGYCHLPDGRVVDEWELFRSQN</sequence>
<proteinExistence type="predicted"/>
<reference evidence="1 2" key="1">
    <citation type="submission" date="2018-02" db="EMBL/GenBank/DDBJ databases">
        <title>The draft genome of Phyllobacterium sp. 1N-3.</title>
        <authorList>
            <person name="Liu L."/>
            <person name="Li L."/>
            <person name="Zhang X."/>
            <person name="Wang T."/>
            <person name="Liang L."/>
        </authorList>
    </citation>
    <scope>NUCLEOTIDE SEQUENCE [LARGE SCALE GENOMIC DNA]</scope>
    <source>
        <strain evidence="1 2">1N-3</strain>
    </source>
</reference>